<dbReference type="Gene3D" id="3.40.50.720">
    <property type="entry name" value="NAD(P)-binding Rossmann-like Domain"/>
    <property type="match status" value="1"/>
</dbReference>
<dbReference type="NCBIfam" id="TIGR04380">
    <property type="entry name" value="myo_inos_iolG"/>
    <property type="match status" value="1"/>
</dbReference>
<dbReference type="SUPFAM" id="SSF55347">
    <property type="entry name" value="Glyceraldehyde-3-phosphate dehydrogenase-like, C-terminal domain"/>
    <property type="match status" value="1"/>
</dbReference>
<dbReference type="Pfam" id="PF01408">
    <property type="entry name" value="GFO_IDH_MocA"/>
    <property type="match status" value="1"/>
</dbReference>
<comment type="similarity">
    <text evidence="1">Belongs to the Gfo/Idh/MocA family.</text>
</comment>
<dbReference type="EMBL" id="FOYI01000004">
    <property type="protein sequence ID" value="SFR06575.1"/>
    <property type="molecule type" value="Genomic_DNA"/>
</dbReference>
<dbReference type="Proteomes" id="UP000199302">
    <property type="component" value="Unassembled WGS sequence"/>
</dbReference>
<name>A0A1I6DM89_9RHOB</name>
<evidence type="ECO:0000256" key="2">
    <source>
        <dbReference type="ARBA" id="ARBA00023002"/>
    </source>
</evidence>
<dbReference type="AlphaFoldDB" id="A0A1I6DM89"/>
<evidence type="ECO:0000256" key="1">
    <source>
        <dbReference type="ARBA" id="ARBA00010928"/>
    </source>
</evidence>
<sequence>MVNIALIGCGRIGRMHAELVQANPRSRLVSVHDVNPDAVAALIGDAPVRAAASPEEIFADPDVDAIIVASVTSTHADYIEASVAAGKPVLCEKPIDLDIARVKACQAAIAGSDVPVQIGFNRRFDPGHRALRDAVSAGEIGKLVQLIVTSRDPSPPGRDYLTGAGGMIRDMTIHDFDLARFILGDDEPVELWATGAPLIDPGMADIDEIDCAMIVMRTAAGRQICINNARQAPYGYDQRLEAVGSDGMLQSTNRTPHGLKRFGAAATEVQQPYHTFFIERYRDAFVAQLSGFLDKVSGQDADIPVFDDGLKALALAEAAYRALSSGKAERVEI</sequence>
<gene>
    <name evidence="5" type="ORF">SAMN04515673_104104</name>
</gene>
<evidence type="ECO:0000313" key="5">
    <source>
        <dbReference type="EMBL" id="SFR06575.1"/>
    </source>
</evidence>
<proteinExistence type="inferred from homology"/>
<dbReference type="RefSeq" id="WP_092078830.1">
    <property type="nucleotide sequence ID" value="NZ_FOYI01000004.1"/>
</dbReference>
<dbReference type="OrthoDB" id="9792935at2"/>
<keyword evidence="2" id="KW-0560">Oxidoreductase</keyword>
<feature type="domain" description="GFO/IDH/MocA-like oxidoreductase" evidence="4">
    <location>
        <begin position="128"/>
        <end position="249"/>
    </location>
</feature>
<feature type="domain" description="Gfo/Idh/MocA-like oxidoreductase N-terminal" evidence="3">
    <location>
        <begin position="2"/>
        <end position="120"/>
    </location>
</feature>
<dbReference type="PANTHER" id="PTHR42840:SF3">
    <property type="entry name" value="BINDING ROSSMANN FOLD OXIDOREDUCTASE, PUTATIVE (AFU_ORTHOLOGUE AFUA_2G10240)-RELATED"/>
    <property type="match status" value="1"/>
</dbReference>
<reference evidence="5 6" key="1">
    <citation type="submission" date="2016-10" db="EMBL/GenBank/DDBJ databases">
        <authorList>
            <person name="de Groot N.N."/>
        </authorList>
    </citation>
    <scope>NUCLEOTIDE SEQUENCE [LARGE SCALE GENOMIC DNA]</scope>
    <source>
        <strain evidence="6">KMM 9023,NRIC 0796,JCM 17311,KCTC 23692</strain>
    </source>
</reference>
<dbReference type="GO" id="GO:0016491">
    <property type="term" value="F:oxidoreductase activity"/>
    <property type="evidence" value="ECO:0007669"/>
    <property type="project" value="UniProtKB-KW"/>
</dbReference>
<evidence type="ECO:0000259" key="3">
    <source>
        <dbReference type="Pfam" id="PF01408"/>
    </source>
</evidence>
<dbReference type="STRING" id="871652.SAMN04515673_104104"/>
<dbReference type="InterPro" id="IPR036291">
    <property type="entry name" value="NAD(P)-bd_dom_sf"/>
</dbReference>
<dbReference type="Pfam" id="PF22725">
    <property type="entry name" value="GFO_IDH_MocA_C3"/>
    <property type="match status" value="1"/>
</dbReference>
<evidence type="ECO:0000313" key="6">
    <source>
        <dbReference type="Proteomes" id="UP000199302"/>
    </source>
</evidence>
<accession>A0A1I6DM89</accession>
<evidence type="ECO:0000259" key="4">
    <source>
        <dbReference type="Pfam" id="PF22725"/>
    </source>
</evidence>
<dbReference type="InterPro" id="IPR030827">
    <property type="entry name" value="Myo_inos_IolG"/>
</dbReference>
<dbReference type="InterPro" id="IPR000683">
    <property type="entry name" value="Gfo/Idh/MocA-like_OxRdtase_N"/>
</dbReference>
<dbReference type="SUPFAM" id="SSF51735">
    <property type="entry name" value="NAD(P)-binding Rossmann-fold domains"/>
    <property type="match status" value="1"/>
</dbReference>
<organism evidence="5 6">
    <name type="scientific">Poseidonocella sedimentorum</name>
    <dbReference type="NCBI Taxonomy" id="871652"/>
    <lineage>
        <taxon>Bacteria</taxon>
        <taxon>Pseudomonadati</taxon>
        <taxon>Pseudomonadota</taxon>
        <taxon>Alphaproteobacteria</taxon>
        <taxon>Rhodobacterales</taxon>
        <taxon>Roseobacteraceae</taxon>
        <taxon>Poseidonocella</taxon>
    </lineage>
</organism>
<dbReference type="PANTHER" id="PTHR42840">
    <property type="entry name" value="NAD(P)-BINDING ROSSMANN-FOLD SUPERFAMILY PROTEIN-RELATED"/>
    <property type="match status" value="1"/>
</dbReference>
<dbReference type="Gene3D" id="3.30.360.10">
    <property type="entry name" value="Dihydrodipicolinate Reductase, domain 2"/>
    <property type="match status" value="1"/>
</dbReference>
<keyword evidence="6" id="KW-1185">Reference proteome</keyword>
<dbReference type="GO" id="GO:0000166">
    <property type="term" value="F:nucleotide binding"/>
    <property type="evidence" value="ECO:0007669"/>
    <property type="project" value="InterPro"/>
</dbReference>
<dbReference type="InterPro" id="IPR055170">
    <property type="entry name" value="GFO_IDH_MocA-like_dom"/>
</dbReference>
<protein>
    <submittedName>
        <fullName evidence="5">Myo-inositol 2-dehydrogenase / D-chiro-inositol 1-dehydrogenase</fullName>
    </submittedName>
</protein>